<dbReference type="AlphaFoldDB" id="A0A1K1MWT7"/>
<feature type="transmembrane region" description="Helical" evidence="5">
    <location>
        <begin position="103"/>
        <end position="124"/>
    </location>
</feature>
<protein>
    <recommendedName>
        <fullName evidence="8">Peptidase S54 rhomboid domain-containing protein</fullName>
    </recommendedName>
</protein>
<dbReference type="SUPFAM" id="SSF144091">
    <property type="entry name" value="Rhomboid-like"/>
    <property type="match status" value="1"/>
</dbReference>
<proteinExistence type="predicted"/>
<evidence type="ECO:0008006" key="8">
    <source>
        <dbReference type="Google" id="ProtNLM"/>
    </source>
</evidence>
<organism evidence="6 7">
    <name type="scientific">Ruminococcus flavefaciens</name>
    <dbReference type="NCBI Taxonomy" id="1265"/>
    <lineage>
        <taxon>Bacteria</taxon>
        <taxon>Bacillati</taxon>
        <taxon>Bacillota</taxon>
        <taxon>Clostridia</taxon>
        <taxon>Eubacteriales</taxon>
        <taxon>Oscillospiraceae</taxon>
        <taxon>Ruminococcus</taxon>
    </lineage>
</organism>
<evidence type="ECO:0000256" key="5">
    <source>
        <dbReference type="SAM" id="Phobius"/>
    </source>
</evidence>
<reference evidence="6 7" key="1">
    <citation type="submission" date="2016-11" db="EMBL/GenBank/DDBJ databases">
        <authorList>
            <person name="Jaros S."/>
            <person name="Januszkiewicz K."/>
            <person name="Wedrychowicz H."/>
        </authorList>
    </citation>
    <scope>NUCLEOTIDE SEQUENCE [LARGE SCALE GENOMIC DNA]</scope>
    <source>
        <strain evidence="6 7">YL228</strain>
    </source>
</reference>
<keyword evidence="4 5" id="KW-0472">Membrane</keyword>
<accession>A0A1K1MWT7</accession>
<name>A0A1K1MWT7_RUMFL</name>
<feature type="transmembrane region" description="Helical" evidence="5">
    <location>
        <begin position="21"/>
        <end position="40"/>
    </location>
</feature>
<dbReference type="RefSeq" id="WP_072299800.1">
    <property type="nucleotide sequence ID" value="NZ_FPIP01000003.1"/>
</dbReference>
<gene>
    <name evidence="6" type="ORF">SAMN02910280_1463</name>
</gene>
<comment type="subcellular location">
    <subcellularLocation>
        <location evidence="1">Membrane</location>
        <topology evidence="1">Multi-pass membrane protein</topology>
    </subcellularLocation>
</comment>
<feature type="transmembrane region" description="Helical" evidence="5">
    <location>
        <begin position="183"/>
        <end position="208"/>
    </location>
</feature>
<keyword evidence="3 5" id="KW-1133">Transmembrane helix</keyword>
<keyword evidence="2 5" id="KW-0812">Transmembrane</keyword>
<evidence type="ECO:0000256" key="1">
    <source>
        <dbReference type="ARBA" id="ARBA00004141"/>
    </source>
</evidence>
<dbReference type="GO" id="GO:0016020">
    <property type="term" value="C:membrane"/>
    <property type="evidence" value="ECO:0007669"/>
    <property type="project" value="UniProtKB-SubCell"/>
</dbReference>
<sequence length="220" mass="25930">MLNQLLNKIERKCRKFAISNLMLYIVLAMSVVWIASIILATNPNNNVNLLELISFNRYKILQGEVWRVLSFVFMPPSTLFILIPIILYFYWFMGSSLEYKWGAFKFNIFYFTGVIGCIAAGFIMGYATSYYLNLSLFLAFAILFPNEQLLAFFVIPIKAKWLALVDGIILLYDFIKGDNLTRIFIILSIINIIIFFGKDFFSMIYYWIRRFKYRHIKKIK</sequence>
<feature type="transmembrane region" description="Helical" evidence="5">
    <location>
        <begin position="130"/>
        <end position="154"/>
    </location>
</feature>
<dbReference type="EMBL" id="FPIP01000003">
    <property type="protein sequence ID" value="SFW27579.1"/>
    <property type="molecule type" value="Genomic_DNA"/>
</dbReference>
<evidence type="ECO:0000313" key="6">
    <source>
        <dbReference type="EMBL" id="SFW27579.1"/>
    </source>
</evidence>
<dbReference type="Gene3D" id="1.20.1540.10">
    <property type="entry name" value="Rhomboid-like"/>
    <property type="match status" value="1"/>
</dbReference>
<evidence type="ECO:0000313" key="7">
    <source>
        <dbReference type="Proteomes" id="UP000183461"/>
    </source>
</evidence>
<evidence type="ECO:0000256" key="2">
    <source>
        <dbReference type="ARBA" id="ARBA00022692"/>
    </source>
</evidence>
<dbReference type="Proteomes" id="UP000183461">
    <property type="component" value="Unassembled WGS sequence"/>
</dbReference>
<feature type="transmembrane region" description="Helical" evidence="5">
    <location>
        <begin position="68"/>
        <end position="91"/>
    </location>
</feature>
<evidence type="ECO:0000256" key="3">
    <source>
        <dbReference type="ARBA" id="ARBA00022989"/>
    </source>
</evidence>
<evidence type="ECO:0000256" key="4">
    <source>
        <dbReference type="ARBA" id="ARBA00023136"/>
    </source>
</evidence>
<dbReference type="InterPro" id="IPR035952">
    <property type="entry name" value="Rhomboid-like_sf"/>
</dbReference>